<evidence type="ECO:0000313" key="2">
    <source>
        <dbReference type="EMBL" id="CAE1303869.1"/>
    </source>
</evidence>
<feature type="transmembrane region" description="Helical" evidence="1">
    <location>
        <begin position="122"/>
        <end position="149"/>
    </location>
</feature>
<evidence type="ECO:0000313" key="3">
    <source>
        <dbReference type="Proteomes" id="UP000597762"/>
    </source>
</evidence>
<reference evidence="2" key="1">
    <citation type="submission" date="2021-01" db="EMBL/GenBank/DDBJ databases">
        <authorList>
            <person name="Li R."/>
            <person name="Bekaert M."/>
        </authorList>
    </citation>
    <scope>NUCLEOTIDE SEQUENCE</scope>
    <source>
        <strain evidence="2">Farmed</strain>
    </source>
</reference>
<comment type="caution">
    <text evidence="2">The sequence shown here is derived from an EMBL/GenBank/DDBJ whole genome shotgun (WGS) entry which is preliminary data.</text>
</comment>
<proteinExistence type="predicted"/>
<dbReference type="AlphaFoldDB" id="A0A812DLL7"/>
<dbReference type="Proteomes" id="UP000597762">
    <property type="component" value="Unassembled WGS sequence"/>
</dbReference>
<accession>A0A812DLL7</accession>
<keyword evidence="1" id="KW-0472">Membrane</keyword>
<sequence>MIQILHYRECFCDVTFLFFLFFSVYFSLLLPFLSSSPPLSLFSSPFSPLLLPFPLPSPPFLSSLSLLPFSPPFSPPLSLLPFLSSPFSPPLSLLPFLSSPFSSPFSSRPLFSSPFSPLSPPFLLFSSPFFPFIFFSFFLSFLLLLSCLFSNSLISDSFMMNKAVRLSPLQQMRTRNSVFPRGFFIAAANYILHATQNFLFVLSTHTHIYSFCTLFPIDVLVPPFPSFRNNTCCECHIINSSLSLSLSLSLSHRVRFSFGNSLFIDDIISSFRLLSSHLDSLTQRHSFQFYLTTIPPSYFCFSLSQIPTSLTLLFSF</sequence>
<dbReference type="EMBL" id="CAHIKZ030003752">
    <property type="protein sequence ID" value="CAE1303869.1"/>
    <property type="molecule type" value="Genomic_DNA"/>
</dbReference>
<keyword evidence="3" id="KW-1185">Reference proteome</keyword>
<organism evidence="2 3">
    <name type="scientific">Acanthosepion pharaonis</name>
    <name type="common">Pharaoh cuttlefish</name>
    <name type="synonym">Sepia pharaonis</name>
    <dbReference type="NCBI Taxonomy" id="158019"/>
    <lineage>
        <taxon>Eukaryota</taxon>
        <taxon>Metazoa</taxon>
        <taxon>Spiralia</taxon>
        <taxon>Lophotrochozoa</taxon>
        <taxon>Mollusca</taxon>
        <taxon>Cephalopoda</taxon>
        <taxon>Coleoidea</taxon>
        <taxon>Decapodiformes</taxon>
        <taxon>Sepiida</taxon>
        <taxon>Sepiina</taxon>
        <taxon>Sepiidae</taxon>
        <taxon>Acanthosepion</taxon>
    </lineage>
</organism>
<feature type="transmembrane region" description="Helical" evidence="1">
    <location>
        <begin position="12"/>
        <end position="34"/>
    </location>
</feature>
<keyword evidence="1" id="KW-0812">Transmembrane</keyword>
<evidence type="ECO:0000256" key="1">
    <source>
        <dbReference type="SAM" id="Phobius"/>
    </source>
</evidence>
<keyword evidence="1" id="KW-1133">Transmembrane helix</keyword>
<name>A0A812DLL7_ACAPH</name>
<protein>
    <submittedName>
        <fullName evidence="2">Uncharacterized protein</fullName>
    </submittedName>
</protein>
<gene>
    <name evidence="2" type="ORF">SPHA_56590</name>
</gene>